<evidence type="ECO:0000256" key="2">
    <source>
        <dbReference type="ARBA" id="ARBA00022490"/>
    </source>
</evidence>
<dbReference type="FunFam" id="3.30.70.330:FF:000026">
    <property type="entry name" value="APOBEC1 complementation factor isoform X1"/>
    <property type="match status" value="1"/>
</dbReference>
<feature type="compositionally biased region" description="Polar residues" evidence="6">
    <location>
        <begin position="717"/>
        <end position="737"/>
    </location>
</feature>
<dbReference type="SMART" id="SM00360">
    <property type="entry name" value="RRM"/>
    <property type="match status" value="3"/>
</dbReference>
<feature type="region of interest" description="Disordered" evidence="6">
    <location>
        <begin position="717"/>
        <end position="747"/>
    </location>
</feature>
<dbReference type="GO" id="GO:0005737">
    <property type="term" value="C:cytoplasm"/>
    <property type="evidence" value="ECO:0007669"/>
    <property type="project" value="UniProtKB-SubCell"/>
</dbReference>
<accession>A0A564YWF4</accession>
<comment type="subcellular location">
    <subcellularLocation>
        <location evidence="1">Cytoplasm</location>
    </subcellularLocation>
</comment>
<evidence type="ECO:0000259" key="7">
    <source>
        <dbReference type="PROSITE" id="PS50102"/>
    </source>
</evidence>
<dbReference type="CDD" id="cd12249">
    <property type="entry name" value="RRM1_hnRNPR_like"/>
    <property type="match status" value="1"/>
</dbReference>
<evidence type="ECO:0000256" key="6">
    <source>
        <dbReference type="SAM" id="MobiDB-lite"/>
    </source>
</evidence>
<dbReference type="PANTHER" id="PTHR21245">
    <property type="entry name" value="HETEROGENEOUS NUCLEAR RIBONUCLEOPROTEIN"/>
    <property type="match status" value="1"/>
</dbReference>
<feature type="compositionally biased region" description="Low complexity" evidence="6">
    <location>
        <begin position="738"/>
        <end position="747"/>
    </location>
</feature>
<dbReference type="PROSITE" id="PS50102">
    <property type="entry name" value="RRM"/>
    <property type="match status" value="3"/>
</dbReference>
<dbReference type="GO" id="GO:0003723">
    <property type="term" value="F:RNA binding"/>
    <property type="evidence" value="ECO:0007669"/>
    <property type="project" value="UniProtKB-UniRule"/>
</dbReference>
<dbReference type="Gene3D" id="3.30.70.330">
    <property type="match status" value="3"/>
</dbReference>
<keyword evidence="3" id="KW-0677">Repeat</keyword>
<dbReference type="FunFam" id="3.30.70.330:FF:000022">
    <property type="entry name" value="APOBEC1 complementation factor isoform X1"/>
    <property type="match status" value="1"/>
</dbReference>
<organism evidence="8 9">
    <name type="scientific">Hymenolepis diminuta</name>
    <name type="common">Rat tapeworm</name>
    <dbReference type="NCBI Taxonomy" id="6216"/>
    <lineage>
        <taxon>Eukaryota</taxon>
        <taxon>Metazoa</taxon>
        <taxon>Spiralia</taxon>
        <taxon>Lophotrochozoa</taxon>
        <taxon>Platyhelminthes</taxon>
        <taxon>Cestoda</taxon>
        <taxon>Eucestoda</taxon>
        <taxon>Cyclophyllidea</taxon>
        <taxon>Hymenolepididae</taxon>
        <taxon>Hymenolepis</taxon>
    </lineage>
</organism>
<evidence type="ECO:0000313" key="8">
    <source>
        <dbReference type="EMBL" id="VUZ51621.1"/>
    </source>
</evidence>
<dbReference type="Proteomes" id="UP000321570">
    <property type="component" value="Unassembled WGS sequence"/>
</dbReference>
<keyword evidence="4 5" id="KW-0694">RNA-binding</keyword>
<dbReference type="SUPFAM" id="SSF54928">
    <property type="entry name" value="RNA-binding domain, RBD"/>
    <property type="match status" value="2"/>
</dbReference>
<gene>
    <name evidence="8" type="ORF">WMSIL1_LOCUS10323</name>
</gene>
<sequence length="747" mass="81620">SSFCDVNQLECGLHSLQLSPASGTTNGSSYPDWNNMNLDSSSISSNLVGRQENQNAAALSAEEGIAKLLSRTNYSIAKENGQRRYGPPPNWTGEIPPRGCEVFVGKIPRDCFEDELIPIFEKIGPIYMFRLMMELSGHNRGYGFCVYTNRDDAKRAVDELNNYEIRKGKTIGVCLSVDNCRLFVGGIPKNKTKEEIFIEMQKVTDGVKDVICYPSVADKTKNRGFAFVEYESHKAAAMARRKLIPGRIQPWGQQIAVDWAEPEREVNEEIMSKVKILYVRNLMLSTTEEQLRAKFLGAGEVEDQAIERVKKITDYAFIHFKDREVAQKCLEKLNGAVIDGSTVEVTWAKPADKGEQVRSQSARSGKQMMDWNLNGDLSSPANYFLDPTAALLTGLNPLMLSGSTGCTRGTSTRLGRRNAAGGRSAAAQRERKHPVEKLQQHQSNPIIYQEIMEDFCQRNGLEPPVYMTLPVDIVDYTTGGKVQLFIGQVIISSLRLHYITPRYYNTAEEAKVGAAETAVYNLHYNQLQLAMADLNGTLPTTTNAGGMSQNATTASLLPMVFPQAMSNRNLPFSPLPCQSGLYPTSPGSLTPILPISTYDSGLPLQNLQMQSQLLDFQSSLISNPLLSCGGMIPAGALMVDPNSINTPTNATNGEVITDFKQKSLVNQANNGQGGSVNFLPTLIPDLTTPSTQPTTISAGGSLNFRLPDPLLSTSQMNLNGLPVSSTGNSSSITPPSILNSLNNSTST</sequence>
<dbReference type="EMBL" id="CABIJS010000444">
    <property type="protein sequence ID" value="VUZ51621.1"/>
    <property type="molecule type" value="Genomic_DNA"/>
</dbReference>
<proteinExistence type="predicted"/>
<name>A0A564YWF4_HYMDI</name>
<feature type="domain" description="RRM" evidence="7">
    <location>
        <begin position="100"/>
        <end position="178"/>
    </location>
</feature>
<reference evidence="8 9" key="1">
    <citation type="submission" date="2019-07" db="EMBL/GenBank/DDBJ databases">
        <authorList>
            <person name="Jastrzebski P J."/>
            <person name="Paukszto L."/>
            <person name="Jastrzebski P J."/>
        </authorList>
    </citation>
    <scope>NUCLEOTIDE SEQUENCE [LARGE SCALE GENOMIC DNA]</scope>
    <source>
        <strain evidence="8 9">WMS-il1</strain>
    </source>
</reference>
<evidence type="ECO:0000256" key="1">
    <source>
        <dbReference type="ARBA" id="ARBA00004496"/>
    </source>
</evidence>
<dbReference type="InterPro" id="IPR012677">
    <property type="entry name" value="Nucleotide-bd_a/b_plait_sf"/>
</dbReference>
<dbReference type="NCBIfam" id="TIGR01648">
    <property type="entry name" value="hnRNP-R-Q"/>
    <property type="match status" value="1"/>
</dbReference>
<keyword evidence="9" id="KW-1185">Reference proteome</keyword>
<evidence type="ECO:0000256" key="3">
    <source>
        <dbReference type="ARBA" id="ARBA00022737"/>
    </source>
</evidence>
<dbReference type="CDD" id="cd12251">
    <property type="entry name" value="RRM3_hnRNPR_like"/>
    <property type="match status" value="1"/>
</dbReference>
<dbReference type="InterPro" id="IPR035979">
    <property type="entry name" value="RBD_domain_sf"/>
</dbReference>
<evidence type="ECO:0000256" key="4">
    <source>
        <dbReference type="ARBA" id="ARBA00022884"/>
    </source>
</evidence>
<dbReference type="Pfam" id="PF00076">
    <property type="entry name" value="RRM_1"/>
    <property type="match status" value="3"/>
</dbReference>
<feature type="non-terminal residue" evidence="8">
    <location>
        <position position="1"/>
    </location>
</feature>
<protein>
    <recommendedName>
        <fullName evidence="7">RRM domain-containing protein</fullName>
    </recommendedName>
</protein>
<feature type="domain" description="RRM" evidence="7">
    <location>
        <begin position="275"/>
        <end position="350"/>
    </location>
</feature>
<dbReference type="CDD" id="cd12250">
    <property type="entry name" value="RRM2_hnRNPR_like"/>
    <property type="match status" value="1"/>
</dbReference>
<evidence type="ECO:0000313" key="9">
    <source>
        <dbReference type="Proteomes" id="UP000321570"/>
    </source>
</evidence>
<feature type="compositionally biased region" description="Low complexity" evidence="6">
    <location>
        <begin position="406"/>
        <end position="427"/>
    </location>
</feature>
<dbReference type="InterPro" id="IPR000504">
    <property type="entry name" value="RRM_dom"/>
</dbReference>
<feature type="region of interest" description="Disordered" evidence="6">
    <location>
        <begin position="406"/>
        <end position="440"/>
    </location>
</feature>
<dbReference type="InterPro" id="IPR006535">
    <property type="entry name" value="HnRNP_R/Q_splicing_fac"/>
</dbReference>
<evidence type="ECO:0000256" key="5">
    <source>
        <dbReference type="PROSITE-ProRule" id="PRU00176"/>
    </source>
</evidence>
<keyword evidence="2" id="KW-0963">Cytoplasm</keyword>
<feature type="domain" description="RRM" evidence="7">
    <location>
        <begin position="180"/>
        <end position="262"/>
    </location>
</feature>
<dbReference type="AlphaFoldDB" id="A0A564YWF4"/>